<evidence type="ECO:0000256" key="1">
    <source>
        <dbReference type="SAM" id="SignalP"/>
    </source>
</evidence>
<keyword evidence="3" id="KW-1185">Reference proteome</keyword>
<feature type="signal peptide" evidence="1">
    <location>
        <begin position="1"/>
        <end position="20"/>
    </location>
</feature>
<dbReference type="Proteomes" id="UP001064933">
    <property type="component" value="Chromosome"/>
</dbReference>
<name>A0ABY6B5T2_9BURK</name>
<accession>A0ABY6B5T2</accession>
<feature type="chain" id="PRO_5047115643" description="Lipoprotein" evidence="1">
    <location>
        <begin position="21"/>
        <end position="284"/>
    </location>
</feature>
<evidence type="ECO:0008006" key="4">
    <source>
        <dbReference type="Google" id="ProtNLM"/>
    </source>
</evidence>
<sequence>MKHLTVCLAWALLLAGCANVQQSRPLQADLAGKGLQLTRALPSPLPAGSAAIPGTQYIIVSAGSTVAQLVDMLNPIPFVGGLAEDEMRKRQASGYRSHYAQVDPFAIATAQLAGSPLLSGQSGALPLKPLVYIMEGSDARWRLSLVFRVEAPNWVGRFMYHLPTTYSSEEMASASSSTVDTLRQEIAAGSDVLRQLMERDARGELKGSGTQAEFGSLYIIGRDLAGVVSASRLPFGKAEIIEEGPDYMVLRASGDLHADAATGALAYGVHYFRREQLNEFRKKP</sequence>
<gene>
    <name evidence="2" type="ORF">N4261_09600</name>
</gene>
<proteinExistence type="predicted"/>
<organism evidence="2 3">
    <name type="scientific">Roseateles amylovorans</name>
    <dbReference type="NCBI Taxonomy" id="2978473"/>
    <lineage>
        <taxon>Bacteria</taxon>
        <taxon>Pseudomonadati</taxon>
        <taxon>Pseudomonadota</taxon>
        <taxon>Betaproteobacteria</taxon>
        <taxon>Burkholderiales</taxon>
        <taxon>Sphaerotilaceae</taxon>
        <taxon>Roseateles</taxon>
    </lineage>
</organism>
<evidence type="ECO:0000313" key="2">
    <source>
        <dbReference type="EMBL" id="UXH80111.1"/>
    </source>
</evidence>
<protein>
    <recommendedName>
        <fullName evidence="4">Lipoprotein</fullName>
    </recommendedName>
</protein>
<evidence type="ECO:0000313" key="3">
    <source>
        <dbReference type="Proteomes" id="UP001064933"/>
    </source>
</evidence>
<dbReference type="RefSeq" id="WP_261759929.1">
    <property type="nucleotide sequence ID" value="NZ_CP104562.2"/>
</dbReference>
<dbReference type="PROSITE" id="PS51257">
    <property type="entry name" value="PROKAR_LIPOPROTEIN"/>
    <property type="match status" value="1"/>
</dbReference>
<keyword evidence="1" id="KW-0732">Signal</keyword>
<dbReference type="EMBL" id="CP104562">
    <property type="protein sequence ID" value="UXH80111.1"/>
    <property type="molecule type" value="Genomic_DNA"/>
</dbReference>
<reference evidence="2" key="1">
    <citation type="submission" date="2022-10" db="EMBL/GenBank/DDBJ databases">
        <title>Characterization and whole genome sequencing of a new Roseateles species, isolated from fresh water.</title>
        <authorList>
            <person name="Guliayeva D.Y."/>
            <person name="Akhremchuk A.E."/>
            <person name="Sikolenko M.A."/>
            <person name="Valentovich L.N."/>
            <person name="Sidarenka A.V."/>
        </authorList>
    </citation>
    <scope>NUCLEOTIDE SEQUENCE</scope>
    <source>
        <strain evidence="2">BIM B-1768</strain>
    </source>
</reference>